<dbReference type="SUPFAM" id="SSF52540">
    <property type="entry name" value="P-loop containing nucleoside triphosphate hydrolases"/>
    <property type="match status" value="1"/>
</dbReference>
<keyword evidence="7" id="KW-1278">Translocase</keyword>
<comment type="similarity">
    <text evidence="2">Belongs to the ABC transporter superfamily.</text>
</comment>
<evidence type="ECO:0000256" key="3">
    <source>
        <dbReference type="ARBA" id="ARBA00022448"/>
    </source>
</evidence>
<dbReference type="Proteomes" id="UP001275436">
    <property type="component" value="Unassembled WGS sequence"/>
</dbReference>
<evidence type="ECO:0000256" key="8">
    <source>
        <dbReference type="ARBA" id="ARBA00023136"/>
    </source>
</evidence>
<dbReference type="NCBIfam" id="NF010167">
    <property type="entry name" value="PRK13648.1"/>
    <property type="match status" value="1"/>
</dbReference>
<dbReference type="InterPro" id="IPR050095">
    <property type="entry name" value="ECF_ABC_transporter_ATP-bd"/>
</dbReference>
<dbReference type="RefSeq" id="WP_069686519.1">
    <property type="nucleotide sequence ID" value="NZ_BSKO01000001.1"/>
</dbReference>
<protein>
    <submittedName>
        <fullName evidence="10">Energy-coupling factor transporter ATP-binding protein EcfA1</fullName>
    </submittedName>
</protein>
<dbReference type="NCBIfam" id="NF010156">
    <property type="entry name" value="PRK13635.1"/>
    <property type="match status" value="1"/>
</dbReference>
<evidence type="ECO:0000256" key="1">
    <source>
        <dbReference type="ARBA" id="ARBA00004202"/>
    </source>
</evidence>
<gene>
    <name evidence="10" type="primary">ecfA1</name>
    <name evidence="10" type="ORF">MACH08_01430</name>
</gene>
<dbReference type="CDD" id="cd03225">
    <property type="entry name" value="ABC_cobalt_CbiO_domain1"/>
    <property type="match status" value="1"/>
</dbReference>
<dbReference type="InterPro" id="IPR017871">
    <property type="entry name" value="ABC_transporter-like_CS"/>
</dbReference>
<accession>A0ABQ5TCQ0</accession>
<keyword evidence="4" id="KW-1003">Cell membrane</keyword>
<sequence>MSHKIVEFRNVSFRYDEEGPWVLKNCSFEIYEDEWLAIIGHNGSGKSTIAKLLNGLLFPQEGEIYIDGTKVDENSIWDIRKEVGMVFQNPDNQFVGATVQDDVAFGMENRGIPREIMKKRIDETLQAVRMQDYLLTEPHRLSGGQKQRVAIASVLAISPKILILDEATAMLDPIGRKEIMQTVNSIQDSQGLSLITITHDLQEITRADRVIVMNNGERWDETTPSQLFKRKEALREIGLDVPFVAHLSDAFRSNGVAIENSPLSHEELLEELWTYHSRM</sequence>
<dbReference type="PROSITE" id="PS50893">
    <property type="entry name" value="ABC_TRANSPORTER_2"/>
    <property type="match status" value="1"/>
</dbReference>
<evidence type="ECO:0000313" key="11">
    <source>
        <dbReference type="Proteomes" id="UP001275436"/>
    </source>
</evidence>
<evidence type="ECO:0000256" key="7">
    <source>
        <dbReference type="ARBA" id="ARBA00022967"/>
    </source>
</evidence>
<comment type="subcellular location">
    <subcellularLocation>
        <location evidence="1">Cell membrane</location>
        <topology evidence="1">Peripheral membrane protein</topology>
    </subcellularLocation>
</comment>
<keyword evidence="3" id="KW-0813">Transport</keyword>
<dbReference type="GO" id="GO:0005524">
    <property type="term" value="F:ATP binding"/>
    <property type="evidence" value="ECO:0007669"/>
    <property type="project" value="UniProtKB-KW"/>
</dbReference>
<evidence type="ECO:0000256" key="6">
    <source>
        <dbReference type="ARBA" id="ARBA00022840"/>
    </source>
</evidence>
<evidence type="ECO:0000313" key="10">
    <source>
        <dbReference type="EMBL" id="GLO64359.1"/>
    </source>
</evidence>
<dbReference type="InterPro" id="IPR030947">
    <property type="entry name" value="EcfA_1"/>
</dbReference>
<keyword evidence="11" id="KW-1185">Reference proteome</keyword>
<dbReference type="PANTHER" id="PTHR43553:SF24">
    <property type="entry name" value="ENERGY-COUPLING FACTOR TRANSPORTER ATP-BINDING PROTEIN ECFA1"/>
    <property type="match status" value="1"/>
</dbReference>
<keyword evidence="8" id="KW-0472">Membrane</keyword>
<dbReference type="Gene3D" id="3.40.50.300">
    <property type="entry name" value="P-loop containing nucleotide triphosphate hydrolases"/>
    <property type="match status" value="1"/>
</dbReference>
<proteinExistence type="inferred from homology"/>
<dbReference type="InterPro" id="IPR015856">
    <property type="entry name" value="ABC_transpr_CbiO/EcfA_su"/>
</dbReference>
<dbReference type="EMBL" id="BSKO01000001">
    <property type="protein sequence ID" value="GLO64359.1"/>
    <property type="molecule type" value="Genomic_DNA"/>
</dbReference>
<evidence type="ECO:0000256" key="2">
    <source>
        <dbReference type="ARBA" id="ARBA00005417"/>
    </source>
</evidence>
<dbReference type="InterPro" id="IPR003593">
    <property type="entry name" value="AAA+_ATPase"/>
</dbReference>
<feature type="domain" description="ABC transporter" evidence="9">
    <location>
        <begin position="6"/>
        <end position="240"/>
    </location>
</feature>
<dbReference type="SMART" id="SM00382">
    <property type="entry name" value="AAA"/>
    <property type="match status" value="1"/>
</dbReference>
<dbReference type="Pfam" id="PF00005">
    <property type="entry name" value="ABC_tran"/>
    <property type="match status" value="1"/>
</dbReference>
<evidence type="ECO:0000256" key="4">
    <source>
        <dbReference type="ARBA" id="ARBA00022475"/>
    </source>
</evidence>
<keyword evidence="6 10" id="KW-0067">ATP-binding</keyword>
<evidence type="ECO:0000259" key="9">
    <source>
        <dbReference type="PROSITE" id="PS50893"/>
    </source>
</evidence>
<comment type="caution">
    <text evidence="10">The sequence shown here is derived from an EMBL/GenBank/DDBJ whole genome shotgun (WGS) entry which is preliminary data.</text>
</comment>
<organism evidence="10 11">
    <name type="scientific">Oceanobacillus kimchii</name>
    <dbReference type="NCBI Taxonomy" id="746691"/>
    <lineage>
        <taxon>Bacteria</taxon>
        <taxon>Bacillati</taxon>
        <taxon>Bacillota</taxon>
        <taxon>Bacilli</taxon>
        <taxon>Bacillales</taxon>
        <taxon>Bacillaceae</taxon>
        <taxon>Oceanobacillus</taxon>
    </lineage>
</organism>
<name>A0ABQ5TCQ0_9BACI</name>
<dbReference type="PROSITE" id="PS00211">
    <property type="entry name" value="ABC_TRANSPORTER_1"/>
    <property type="match status" value="1"/>
</dbReference>
<dbReference type="InterPro" id="IPR003439">
    <property type="entry name" value="ABC_transporter-like_ATP-bd"/>
</dbReference>
<dbReference type="InterPro" id="IPR027417">
    <property type="entry name" value="P-loop_NTPase"/>
</dbReference>
<dbReference type="NCBIfam" id="TIGR04520">
    <property type="entry name" value="ECF_ATPase_1"/>
    <property type="match status" value="1"/>
</dbReference>
<reference evidence="10 11" key="1">
    <citation type="submission" date="2023-02" db="EMBL/GenBank/DDBJ databases">
        <title>Oceanobacillus kimchii IFOP_LL358 isolated form Alexandrium catenella lab strain.</title>
        <authorList>
            <person name="Gajardo G."/>
            <person name="Ueki S."/>
            <person name="Maruyama F."/>
        </authorList>
    </citation>
    <scope>NUCLEOTIDE SEQUENCE [LARGE SCALE GENOMIC DNA]</scope>
    <source>
        <strain evidence="10 11">IFOP_LL358</strain>
    </source>
</reference>
<keyword evidence="5" id="KW-0547">Nucleotide-binding</keyword>
<evidence type="ECO:0000256" key="5">
    <source>
        <dbReference type="ARBA" id="ARBA00022741"/>
    </source>
</evidence>
<dbReference type="PANTHER" id="PTHR43553">
    <property type="entry name" value="HEAVY METAL TRANSPORTER"/>
    <property type="match status" value="1"/>
</dbReference>